<protein>
    <submittedName>
        <fullName evidence="2">Uncharacterized protein</fullName>
    </submittedName>
</protein>
<evidence type="ECO:0000313" key="3">
    <source>
        <dbReference type="Proteomes" id="UP000698800"/>
    </source>
</evidence>
<feature type="region of interest" description="Disordered" evidence="1">
    <location>
        <begin position="371"/>
        <end position="391"/>
    </location>
</feature>
<reference evidence="2" key="1">
    <citation type="submission" date="2021-03" db="EMBL/GenBank/DDBJ databases">
        <title>Comparative genomics and phylogenomic investigation of the class Geoglossomycetes provide insights into ecological specialization and systematics.</title>
        <authorList>
            <person name="Melie T."/>
            <person name="Pirro S."/>
            <person name="Miller A.N."/>
            <person name="Quandt A."/>
        </authorList>
    </citation>
    <scope>NUCLEOTIDE SEQUENCE</scope>
    <source>
        <strain evidence="2">GBOQ0MN5Z8</strain>
    </source>
</reference>
<feature type="compositionally biased region" description="Basic and acidic residues" evidence="1">
    <location>
        <begin position="371"/>
        <end position="380"/>
    </location>
</feature>
<dbReference type="AlphaFoldDB" id="A0A9P8L5Z4"/>
<name>A0A9P8L5Z4_9PEZI</name>
<organism evidence="2 3">
    <name type="scientific">Glutinoglossum americanum</name>
    <dbReference type="NCBI Taxonomy" id="1670608"/>
    <lineage>
        <taxon>Eukaryota</taxon>
        <taxon>Fungi</taxon>
        <taxon>Dikarya</taxon>
        <taxon>Ascomycota</taxon>
        <taxon>Pezizomycotina</taxon>
        <taxon>Geoglossomycetes</taxon>
        <taxon>Geoglossales</taxon>
        <taxon>Geoglossaceae</taxon>
        <taxon>Glutinoglossum</taxon>
    </lineage>
</organism>
<sequence length="407" mass="45798">MYTTNPNQTFPQAQWLKAWPFRLANKVSAACQTRDIAIEFFTDKLSLSYTLASVWQPSASGDQILSSLSYFHNTLEDCYINEIQIELLAEDRTAVQFGRSQWGPKISASATCSITNAVGLTKFNLSTEYDLLPATGNGQQKSFLKLDSKEKASLWWGASLLGQDLIPRPDHDIASLDFFLAKYYFITQTDPTGKVPIYNNDDADNTGLSEWNKTKKYPNVWDVTDIYGKSLYSAVLADLGQASPPNILLDSGSAVLQEYTKDFANLKWIVHAEPGPARESFSDLKARGQTGSLSIKPSTIYQEYLCQVPQRKSPGSLIIAVIVADLVFLQTLWRILNLTATWYVEKRYPMAKYCEGSIRLLGNEEKNNLLKDGDSLTRESMEEEKEEREDLRSGGLFRGVYQKLLPR</sequence>
<evidence type="ECO:0000313" key="2">
    <source>
        <dbReference type="EMBL" id="KAH0543831.1"/>
    </source>
</evidence>
<gene>
    <name evidence="2" type="ORF">FGG08_001870</name>
</gene>
<proteinExistence type="predicted"/>
<dbReference type="OrthoDB" id="3220769at2759"/>
<dbReference type="EMBL" id="JAGHQL010000026">
    <property type="protein sequence ID" value="KAH0543831.1"/>
    <property type="molecule type" value="Genomic_DNA"/>
</dbReference>
<evidence type="ECO:0000256" key="1">
    <source>
        <dbReference type="SAM" id="MobiDB-lite"/>
    </source>
</evidence>
<accession>A0A9P8L5Z4</accession>
<dbReference type="Proteomes" id="UP000698800">
    <property type="component" value="Unassembled WGS sequence"/>
</dbReference>
<comment type="caution">
    <text evidence="2">The sequence shown here is derived from an EMBL/GenBank/DDBJ whole genome shotgun (WGS) entry which is preliminary data.</text>
</comment>
<keyword evidence="3" id="KW-1185">Reference proteome</keyword>